<keyword evidence="2" id="KW-0732">Signal</keyword>
<evidence type="ECO:0000256" key="2">
    <source>
        <dbReference type="SAM" id="SignalP"/>
    </source>
</evidence>
<proteinExistence type="evidence at transcript level"/>
<evidence type="ECO:0000313" key="3">
    <source>
        <dbReference type="EMBL" id="ALS04713.1"/>
    </source>
</evidence>
<protein>
    <recommendedName>
        <fullName evidence="4">Secreted protein</fullName>
    </recommendedName>
</protein>
<reference evidence="3" key="1">
    <citation type="journal article" date="2015" name="Sci. Rep.">
        <title>Spliced leader RNA trans-splicing discovered in copepods.</title>
        <authorList>
            <person name="Yang F."/>
            <person name="Xu D."/>
            <person name="Zhuang Y."/>
            <person name="Yi X."/>
            <person name="Huang Y."/>
            <person name="Chen H."/>
            <person name="Lin S."/>
            <person name="Campbell D.A."/>
            <person name="Sturm N.R."/>
            <person name="Liu G."/>
            <person name="Zhang H."/>
        </authorList>
    </citation>
    <scope>NUCLEOTIDE SEQUENCE</scope>
</reference>
<name>A0A0U2TKQ4_9MAXI</name>
<evidence type="ECO:0008006" key="4">
    <source>
        <dbReference type="Google" id="ProtNLM"/>
    </source>
</evidence>
<feature type="signal peptide" evidence="2">
    <location>
        <begin position="1"/>
        <end position="15"/>
    </location>
</feature>
<dbReference type="EMBL" id="KT754879">
    <property type="protein sequence ID" value="ALS04713.1"/>
    <property type="molecule type" value="mRNA"/>
</dbReference>
<evidence type="ECO:0000256" key="1">
    <source>
        <dbReference type="SAM" id="MobiDB-lite"/>
    </source>
</evidence>
<accession>A0A0U2TKQ4</accession>
<sequence>MTGFLLVLLVGCAVAKHYIIETKGNGKGSGGTGDVIHADPTVNDVTGDSPPHTRGGKNGRDYNALPQWGVSRR</sequence>
<feature type="region of interest" description="Disordered" evidence="1">
    <location>
        <begin position="23"/>
        <end position="73"/>
    </location>
</feature>
<organism evidence="3">
    <name type="scientific">Pseudodiaptomus poplesia</name>
    <dbReference type="NCBI Taxonomy" id="213370"/>
    <lineage>
        <taxon>Eukaryota</taxon>
        <taxon>Metazoa</taxon>
        <taxon>Ecdysozoa</taxon>
        <taxon>Arthropoda</taxon>
        <taxon>Crustacea</taxon>
        <taxon>Multicrustacea</taxon>
        <taxon>Hexanauplia</taxon>
        <taxon>Copepoda</taxon>
        <taxon>Calanoida</taxon>
        <taxon>Pseudodiaptomidae</taxon>
        <taxon>Pseudodiaptomus</taxon>
    </lineage>
</organism>
<feature type="chain" id="PRO_5012542862" description="Secreted protein" evidence="2">
    <location>
        <begin position="16"/>
        <end position="73"/>
    </location>
</feature>
<dbReference type="AlphaFoldDB" id="A0A0U2TKQ4"/>